<feature type="compositionally biased region" description="Basic and acidic residues" evidence="7">
    <location>
        <begin position="394"/>
        <end position="407"/>
    </location>
</feature>
<feature type="compositionally biased region" description="Low complexity" evidence="7">
    <location>
        <begin position="559"/>
        <end position="577"/>
    </location>
</feature>
<dbReference type="Proteomes" id="UP000694700">
    <property type="component" value="Unplaced"/>
</dbReference>
<dbReference type="GO" id="GO:0007420">
    <property type="term" value="P:brain development"/>
    <property type="evidence" value="ECO:0007669"/>
    <property type="project" value="TreeGrafter"/>
</dbReference>
<dbReference type="GO" id="GO:0071787">
    <property type="term" value="P:endoplasmic reticulum tubular network formation"/>
    <property type="evidence" value="ECO:0007669"/>
    <property type="project" value="TreeGrafter"/>
</dbReference>
<dbReference type="Gene3D" id="1.20.5.2480">
    <property type="match status" value="1"/>
</dbReference>
<evidence type="ECO:0000313" key="10">
    <source>
        <dbReference type="Proteomes" id="UP000694700"/>
    </source>
</evidence>
<feature type="region of interest" description="Disordered" evidence="7">
    <location>
        <begin position="359"/>
        <end position="481"/>
    </location>
</feature>
<comment type="subcellular location">
    <subcellularLocation>
        <location evidence="1 6">Endoplasmic reticulum membrane</location>
        <topology evidence="1 6">Multi-pass membrane protein</topology>
    </subcellularLocation>
</comment>
<accession>A0A8C1YG04</accession>
<evidence type="ECO:0000256" key="1">
    <source>
        <dbReference type="ARBA" id="ARBA00004477"/>
    </source>
</evidence>
<dbReference type="PANTHER" id="PTHR45799:SF6">
    <property type="entry name" value="RETICULON"/>
    <property type="match status" value="1"/>
</dbReference>
<keyword evidence="5 6" id="KW-0472">Membrane</keyword>
<evidence type="ECO:0000256" key="4">
    <source>
        <dbReference type="ARBA" id="ARBA00022989"/>
    </source>
</evidence>
<feature type="compositionally biased region" description="Low complexity" evidence="7">
    <location>
        <begin position="156"/>
        <end position="170"/>
    </location>
</feature>
<dbReference type="Pfam" id="PF02453">
    <property type="entry name" value="Reticulon"/>
    <property type="match status" value="1"/>
</dbReference>
<feature type="compositionally biased region" description="Basic and acidic residues" evidence="7">
    <location>
        <begin position="210"/>
        <end position="221"/>
    </location>
</feature>
<feature type="compositionally biased region" description="Polar residues" evidence="7">
    <location>
        <begin position="471"/>
        <end position="481"/>
    </location>
</feature>
<feature type="compositionally biased region" description="Basic and acidic residues" evidence="7">
    <location>
        <begin position="649"/>
        <end position="670"/>
    </location>
</feature>
<feature type="compositionally biased region" description="Polar residues" evidence="7">
    <location>
        <begin position="46"/>
        <end position="78"/>
    </location>
</feature>
<feature type="compositionally biased region" description="Basic and acidic residues" evidence="7">
    <location>
        <begin position="616"/>
        <end position="625"/>
    </location>
</feature>
<evidence type="ECO:0000256" key="6">
    <source>
        <dbReference type="RuleBase" id="RU210713"/>
    </source>
</evidence>
<dbReference type="GO" id="GO:0043005">
    <property type="term" value="C:neuron projection"/>
    <property type="evidence" value="ECO:0007669"/>
    <property type="project" value="TreeGrafter"/>
</dbReference>
<evidence type="ECO:0000256" key="3">
    <source>
        <dbReference type="ARBA" id="ARBA00022824"/>
    </source>
</evidence>
<protein>
    <recommendedName>
        <fullName evidence="6">Reticulon</fullName>
    </recommendedName>
</protein>
<feature type="compositionally biased region" description="Polar residues" evidence="7">
    <location>
        <begin position="88"/>
        <end position="104"/>
    </location>
</feature>
<dbReference type="PROSITE" id="PS50845">
    <property type="entry name" value="RETICULON"/>
    <property type="match status" value="1"/>
</dbReference>
<feature type="region of interest" description="Disordered" evidence="7">
    <location>
        <begin position="558"/>
        <end position="670"/>
    </location>
</feature>
<feature type="compositionally biased region" description="Basic and acidic residues" evidence="7">
    <location>
        <begin position="272"/>
        <end position="291"/>
    </location>
</feature>
<dbReference type="PANTHER" id="PTHR45799">
    <property type="entry name" value="RETICULON-LIKE PROTEIN"/>
    <property type="match status" value="1"/>
</dbReference>
<evidence type="ECO:0000313" key="9">
    <source>
        <dbReference type="Ensembl" id="ENSCCRP00015003236.1"/>
    </source>
</evidence>
<feature type="compositionally biased region" description="Basic and acidic residues" evidence="7">
    <location>
        <begin position="35"/>
        <end position="45"/>
    </location>
</feature>
<feature type="compositionally biased region" description="Low complexity" evidence="7">
    <location>
        <begin position="223"/>
        <end position="247"/>
    </location>
</feature>
<dbReference type="GO" id="GO:0005789">
    <property type="term" value="C:endoplasmic reticulum membrane"/>
    <property type="evidence" value="ECO:0007669"/>
    <property type="project" value="UniProtKB-SubCell"/>
</dbReference>
<feature type="transmembrane region" description="Helical" evidence="6">
    <location>
        <begin position="752"/>
        <end position="775"/>
    </location>
</feature>
<feature type="domain" description="Reticulon" evidence="8">
    <location>
        <begin position="732"/>
        <end position="919"/>
    </location>
</feature>
<proteinExistence type="predicted"/>
<feature type="transmembrane region" description="Helical" evidence="6">
    <location>
        <begin position="861"/>
        <end position="882"/>
    </location>
</feature>
<feature type="region of interest" description="Disordered" evidence="7">
    <location>
        <begin position="1"/>
        <end position="319"/>
    </location>
</feature>
<evidence type="ECO:0000256" key="5">
    <source>
        <dbReference type="ARBA" id="ARBA00023136"/>
    </source>
</evidence>
<dbReference type="AlphaFoldDB" id="A0A8C1YG04"/>
<feature type="compositionally biased region" description="Basic and acidic residues" evidence="7">
    <location>
        <begin position="171"/>
        <end position="182"/>
    </location>
</feature>
<evidence type="ECO:0000259" key="8">
    <source>
        <dbReference type="PROSITE" id="PS50845"/>
    </source>
</evidence>
<dbReference type="GO" id="GO:0030182">
    <property type="term" value="P:neuron differentiation"/>
    <property type="evidence" value="ECO:0007669"/>
    <property type="project" value="TreeGrafter"/>
</dbReference>
<feature type="compositionally biased region" description="Low complexity" evidence="7">
    <location>
        <begin position="292"/>
        <end position="302"/>
    </location>
</feature>
<reference evidence="9" key="1">
    <citation type="submission" date="2025-08" db="UniProtKB">
        <authorList>
            <consortium name="Ensembl"/>
        </authorList>
    </citation>
    <scope>IDENTIFICATION</scope>
</reference>
<dbReference type="InterPro" id="IPR003388">
    <property type="entry name" value="Reticulon"/>
</dbReference>
<keyword evidence="2 6" id="KW-0812">Transmembrane</keyword>
<keyword evidence="3 6" id="KW-0256">Endoplasmic reticulum</keyword>
<dbReference type="Ensembl" id="ENSCCRT00015003393.1">
    <property type="protein sequence ID" value="ENSCCRP00015003236.1"/>
    <property type="gene ID" value="ENSCCRG00015001984.1"/>
</dbReference>
<feature type="compositionally biased region" description="Polar residues" evidence="7">
    <location>
        <begin position="111"/>
        <end position="146"/>
    </location>
</feature>
<keyword evidence="4 6" id="KW-1133">Transmembrane helix</keyword>
<sequence length="919" mass="99978">MEEADKVSSTAPPDGAPRDIIMNEAAAVAPTPTDETLRSAEEHSPENTNRTNLTTAEKTSAPEITSAPQTTEETSAPEKTSAPRITEETSAPEITSAPQSTGETSAPEMTEVTSTAQTTEENITAQKTEVTAPQTTEENITPQISEDASAPEMTEETITPQTTEETTTAQKTEENITPEKTEITSAPEMTEDSLTTQIAEISSTWQITEETSRPEPAEDRFTPAAGEEPPEAAAAAPPETPSSCSEPQPREESLTAPQQEEEAPRGSLSEPESSRHAASEHREPSPSHEPEPSVAAAAVAPALLQFPPDRYDSPPIASRASASLAMDPLGHKDSAAFDPDVLSQSNDDFMFEMKKSPFQSFPPVSDGLEEATAARRSVEVSESPSPDLVQDAYDEGHVLSEELKPETDADAPVSLSYAPSDLYSNITTASDDRPTSLPDILKSSPMNPEKLDSGSSEGSPDFSPVHRSVDDSPNSPFPANNTFAFDTKNLLLKEMAEETEARAVERAKTEVENNSKQSFTAFDLVKETDVPLKSDDLLKDKEVMRQSEVQMADRFECLGFPGEPSDSESPSADSFSPVLDAVTQEPSEQERRAIQGAMDTAEEASEQEVSSEEFEFVERPPRGAAEEFLEMQDSLAFSKPSEMLQDEDQSPKLEPQEAADHTPTIKDADKQSSYHLLTQASDKPSPARGKAGLESDFQEISPAPVICPPVDKPGAEEKEAEGSMCDLRAATVLELLYWRDVRASGLVFGCSLFLLLSLLCCSIISVLSYSSLGLLSLTLSFRTYRGVLQAIQKSDEGHPFKRYLAQDVFLSKDVVQRHSDMVLSRINGALKELRRLFLVEDLIDSLKFAAFLWVLTYIGAWFNGLTLLILGLIGAFSGPIVYERHQTQIDQFIFKLKSRVKDVTGQIQAKVPGAKKKSE</sequence>
<name>A0A8C1YG04_CYPCA</name>
<organism evidence="9 10">
    <name type="scientific">Cyprinus carpio</name>
    <name type="common">Common carp</name>
    <dbReference type="NCBI Taxonomy" id="7962"/>
    <lineage>
        <taxon>Eukaryota</taxon>
        <taxon>Metazoa</taxon>
        <taxon>Chordata</taxon>
        <taxon>Craniata</taxon>
        <taxon>Vertebrata</taxon>
        <taxon>Euteleostomi</taxon>
        <taxon>Actinopterygii</taxon>
        <taxon>Neopterygii</taxon>
        <taxon>Teleostei</taxon>
        <taxon>Ostariophysi</taxon>
        <taxon>Cypriniformes</taxon>
        <taxon>Cyprinidae</taxon>
        <taxon>Cyprininae</taxon>
        <taxon>Cyprinus</taxon>
    </lineage>
</organism>
<evidence type="ECO:0000256" key="7">
    <source>
        <dbReference type="SAM" id="MobiDB-lite"/>
    </source>
</evidence>
<dbReference type="InterPro" id="IPR046964">
    <property type="entry name" value="RTN1-4"/>
</dbReference>
<feature type="compositionally biased region" description="Polar residues" evidence="7">
    <location>
        <begin position="192"/>
        <end position="209"/>
    </location>
</feature>
<evidence type="ECO:0000256" key="2">
    <source>
        <dbReference type="ARBA" id="ARBA00022692"/>
    </source>
</evidence>
<feature type="compositionally biased region" description="Acidic residues" evidence="7">
    <location>
        <begin position="600"/>
        <end position="615"/>
    </location>
</feature>
<dbReference type="GO" id="GO:0014069">
    <property type="term" value="C:postsynaptic density"/>
    <property type="evidence" value="ECO:0007669"/>
    <property type="project" value="TreeGrafter"/>
</dbReference>